<dbReference type="PROSITE" id="PS50003">
    <property type="entry name" value="PH_DOMAIN"/>
    <property type="match status" value="1"/>
</dbReference>
<reference evidence="10" key="1">
    <citation type="submission" date="2021-05" db="EMBL/GenBank/DDBJ databases">
        <authorList>
            <person name="Alioto T."/>
            <person name="Alioto T."/>
            <person name="Gomez Garrido J."/>
        </authorList>
    </citation>
    <scope>NUCLEOTIDE SEQUENCE</scope>
</reference>
<evidence type="ECO:0000256" key="4">
    <source>
        <dbReference type="ARBA" id="ARBA00023273"/>
    </source>
</evidence>
<keyword evidence="3" id="KW-0344">Guanine-nucleotide releasing factor</keyword>
<dbReference type="InterPro" id="IPR001452">
    <property type="entry name" value="SH3_domain"/>
</dbReference>
<dbReference type="InterPro" id="IPR000219">
    <property type="entry name" value="DH_dom"/>
</dbReference>
<dbReference type="CDD" id="cd11877">
    <property type="entry name" value="SH3_PIX"/>
    <property type="match status" value="1"/>
</dbReference>
<dbReference type="InterPro" id="IPR011993">
    <property type="entry name" value="PH-like_dom_sf"/>
</dbReference>
<feature type="region of interest" description="Disordered" evidence="6">
    <location>
        <begin position="392"/>
        <end position="421"/>
    </location>
</feature>
<comment type="subcellular location">
    <subcellularLocation>
        <location evidence="1">Cell projection</location>
        <location evidence="1">Lamellipodium</location>
    </subcellularLocation>
</comment>
<organism evidence="10">
    <name type="scientific">Cacopsylla melanoneura</name>
    <dbReference type="NCBI Taxonomy" id="428564"/>
    <lineage>
        <taxon>Eukaryota</taxon>
        <taxon>Metazoa</taxon>
        <taxon>Ecdysozoa</taxon>
        <taxon>Arthropoda</taxon>
        <taxon>Hexapoda</taxon>
        <taxon>Insecta</taxon>
        <taxon>Pterygota</taxon>
        <taxon>Neoptera</taxon>
        <taxon>Paraneoptera</taxon>
        <taxon>Hemiptera</taxon>
        <taxon>Sternorrhyncha</taxon>
        <taxon>Psylloidea</taxon>
        <taxon>Psyllidae</taxon>
        <taxon>Psyllinae</taxon>
        <taxon>Cacopsylla</taxon>
    </lineage>
</organism>
<dbReference type="FunFam" id="2.30.30.40:FF:000072">
    <property type="entry name" value="Unconventional Myosin IB"/>
    <property type="match status" value="1"/>
</dbReference>
<evidence type="ECO:0000256" key="5">
    <source>
        <dbReference type="PROSITE-ProRule" id="PRU00192"/>
    </source>
</evidence>
<dbReference type="SMART" id="SM00325">
    <property type="entry name" value="RhoGEF"/>
    <property type="match status" value="1"/>
</dbReference>
<dbReference type="PROSITE" id="PS50010">
    <property type="entry name" value="DH_2"/>
    <property type="match status" value="1"/>
</dbReference>
<dbReference type="PROSITE" id="PS50002">
    <property type="entry name" value="SH3"/>
    <property type="match status" value="1"/>
</dbReference>
<feature type="domain" description="DH" evidence="9">
    <location>
        <begin position="91"/>
        <end position="267"/>
    </location>
</feature>
<feature type="compositionally biased region" description="Pro residues" evidence="6">
    <location>
        <begin position="401"/>
        <end position="413"/>
    </location>
</feature>
<evidence type="ECO:0000313" key="10">
    <source>
        <dbReference type="EMBL" id="CAG6650312.1"/>
    </source>
</evidence>
<evidence type="ECO:0000259" key="7">
    <source>
        <dbReference type="PROSITE" id="PS50002"/>
    </source>
</evidence>
<dbReference type="EMBL" id="HBUF01161593">
    <property type="protein sequence ID" value="CAG6650312.1"/>
    <property type="molecule type" value="Transcribed_RNA"/>
</dbReference>
<dbReference type="SUPFAM" id="SSF48065">
    <property type="entry name" value="DBL homology domain (DH-domain)"/>
    <property type="match status" value="1"/>
</dbReference>
<feature type="domain" description="PH" evidence="8">
    <location>
        <begin position="289"/>
        <end position="390"/>
    </location>
</feature>
<evidence type="ECO:0000259" key="9">
    <source>
        <dbReference type="PROSITE" id="PS50010"/>
    </source>
</evidence>
<dbReference type="SUPFAM" id="SSF50044">
    <property type="entry name" value="SH3-domain"/>
    <property type="match status" value="1"/>
</dbReference>
<dbReference type="SMART" id="SM00233">
    <property type="entry name" value="PH"/>
    <property type="match status" value="1"/>
</dbReference>
<dbReference type="EMBL" id="HBUF01310288">
    <property type="protein sequence ID" value="CAG6693020.1"/>
    <property type="molecule type" value="Transcribed_RNA"/>
</dbReference>
<accession>A0A8D8W7X1</accession>
<dbReference type="InterPro" id="IPR036028">
    <property type="entry name" value="SH3-like_dom_sf"/>
</dbReference>
<dbReference type="InterPro" id="IPR035899">
    <property type="entry name" value="DBL_dom_sf"/>
</dbReference>
<dbReference type="GO" id="GO:0005737">
    <property type="term" value="C:cytoplasm"/>
    <property type="evidence" value="ECO:0007669"/>
    <property type="project" value="TreeGrafter"/>
</dbReference>
<dbReference type="InterPro" id="IPR046376">
    <property type="entry name" value="PH_Cool_Pix"/>
</dbReference>
<feature type="domain" description="SH3" evidence="7">
    <location>
        <begin position="4"/>
        <end position="63"/>
    </location>
</feature>
<dbReference type="SUPFAM" id="SSF50729">
    <property type="entry name" value="PH domain-like"/>
    <property type="match status" value="1"/>
</dbReference>
<dbReference type="CDD" id="cd01225">
    <property type="entry name" value="PH_Cool_Pix"/>
    <property type="match status" value="1"/>
</dbReference>
<protein>
    <submittedName>
        <fullName evidence="10">Rho guanine nucleotide exchange factor 7</fullName>
    </submittedName>
</protein>
<keyword evidence="2 5" id="KW-0728">SH3 domain</keyword>
<keyword evidence="4" id="KW-0966">Cell projection</keyword>
<dbReference type="GO" id="GO:0016192">
    <property type="term" value="P:vesicle-mediated transport"/>
    <property type="evidence" value="ECO:0007669"/>
    <property type="project" value="UniProtKB-ARBA"/>
</dbReference>
<dbReference type="Pfam" id="PF00621">
    <property type="entry name" value="RhoGEF"/>
    <property type="match status" value="1"/>
</dbReference>
<dbReference type="Gene3D" id="2.30.29.30">
    <property type="entry name" value="Pleckstrin-homology domain (PH domain)/Phosphotyrosine-binding domain (PTB)"/>
    <property type="match status" value="1"/>
</dbReference>
<name>A0A8D8W7X1_9HEMI</name>
<dbReference type="Gene3D" id="2.30.30.40">
    <property type="entry name" value="SH3 Domains"/>
    <property type="match status" value="1"/>
</dbReference>
<dbReference type="SMART" id="SM00326">
    <property type="entry name" value="SH3"/>
    <property type="match status" value="1"/>
</dbReference>
<evidence type="ECO:0000256" key="6">
    <source>
        <dbReference type="SAM" id="MobiDB-lite"/>
    </source>
</evidence>
<dbReference type="AlphaFoldDB" id="A0A8D8W7X1"/>
<evidence type="ECO:0000256" key="2">
    <source>
        <dbReference type="ARBA" id="ARBA00022443"/>
    </source>
</evidence>
<dbReference type="PANTHER" id="PTHR46026">
    <property type="entry name" value="RHO-TYPE GUANINE NUCLEOTIDE EXCHANGE FACTOR, ISOFORM F"/>
    <property type="match status" value="1"/>
</dbReference>
<evidence type="ECO:0000256" key="3">
    <source>
        <dbReference type="ARBA" id="ARBA00022658"/>
    </source>
</evidence>
<evidence type="ECO:0000259" key="8">
    <source>
        <dbReference type="PROSITE" id="PS50003"/>
    </source>
</evidence>
<dbReference type="PANTHER" id="PTHR46026:SF1">
    <property type="entry name" value="RHO-TYPE GUANINE NUCLEOTIDE EXCHANGE FACTOR, ISOFORM F"/>
    <property type="match status" value="1"/>
</dbReference>
<dbReference type="CDD" id="cd00160">
    <property type="entry name" value="RhoGEF"/>
    <property type="match status" value="1"/>
</dbReference>
<dbReference type="PRINTS" id="PR00452">
    <property type="entry name" value="SH3DOMAIN"/>
</dbReference>
<dbReference type="Pfam" id="PF00169">
    <property type="entry name" value="PH"/>
    <property type="match status" value="1"/>
</dbReference>
<sequence>MTTPEPLLVQAIYSFKGKNNDELCFKKGDVIVVTQKEDGGWWEGTFNEKTGWFPSNYVQEYTPSSDALNSPVKFSSPVKLPSDLALNMKANRALVVKDIIDSEKAYVTELQNLIHNFLVPIEKSEIMSKEQFKQLTSNLLDIVSLHETLLATLEASQQDQRLGRVFLQFAPDIKRVHYAYAHSHPRAACILDTFKDELTKVMESSGASSPGLLVLTTGLSKPLRRLDKYTGLLQELERHVDEAHIDRGDSQRCVSVYRDITAACAMVRRQKELELEVLTGGVRGWEGEELSHLGEVLHMGSVAVGTNHQDRYFVLFPSTLLMLSVSSRMSAFIYEGKLPLTGIVVSRLDDCEAYKNAFQISGPLIDTILAICQTRDDLNLWIDKLSTQIRHNRTPGGVPTPLAPSRPAPPPHHPCLKNRQSDTSSINTELPWTLTHLRPAPPLHPSFCRNEKLKPYKCNERSYDEDAQILKVIEAYCSTSSQFRHTLNSESLDSPTSPTSMKMSEYKILVEIDQLKQDMRSVQNHVMSLSGNIERERKARVALQSTLSGHLENFQMPENVQ</sequence>
<proteinExistence type="predicted"/>
<dbReference type="Pfam" id="PF00018">
    <property type="entry name" value="SH3_1"/>
    <property type="match status" value="1"/>
</dbReference>
<dbReference type="GO" id="GO:0030027">
    <property type="term" value="C:lamellipodium"/>
    <property type="evidence" value="ECO:0007669"/>
    <property type="project" value="UniProtKB-SubCell"/>
</dbReference>
<dbReference type="Gene3D" id="1.20.900.10">
    <property type="entry name" value="Dbl homology (DH) domain"/>
    <property type="match status" value="1"/>
</dbReference>
<dbReference type="GO" id="GO:0005085">
    <property type="term" value="F:guanyl-nucleotide exchange factor activity"/>
    <property type="evidence" value="ECO:0007669"/>
    <property type="project" value="UniProtKB-KW"/>
</dbReference>
<evidence type="ECO:0000256" key="1">
    <source>
        <dbReference type="ARBA" id="ARBA00004510"/>
    </source>
</evidence>
<dbReference type="InterPro" id="IPR001849">
    <property type="entry name" value="PH_domain"/>
</dbReference>